<evidence type="ECO:0000256" key="1">
    <source>
        <dbReference type="ARBA" id="ARBA00022737"/>
    </source>
</evidence>
<protein>
    <submittedName>
        <fullName evidence="2">DNA-binding beta-propeller fold protein YncE</fullName>
    </submittedName>
</protein>
<evidence type="ECO:0000313" key="2">
    <source>
        <dbReference type="EMBL" id="SDL46264.1"/>
    </source>
</evidence>
<dbReference type="GO" id="GO:0003677">
    <property type="term" value="F:DNA binding"/>
    <property type="evidence" value="ECO:0007669"/>
    <property type="project" value="UniProtKB-KW"/>
</dbReference>
<dbReference type="Pfam" id="PF01436">
    <property type="entry name" value="NHL"/>
    <property type="match status" value="1"/>
</dbReference>
<dbReference type="CDD" id="cd05819">
    <property type="entry name" value="NHL"/>
    <property type="match status" value="1"/>
</dbReference>
<dbReference type="SUPFAM" id="SSF63829">
    <property type="entry name" value="Calcium-dependent phosphotriesterase"/>
    <property type="match status" value="1"/>
</dbReference>
<dbReference type="STRING" id="392333.SAMN05660860_00694"/>
<dbReference type="Proteomes" id="UP000182146">
    <property type="component" value="Unassembled WGS sequence"/>
</dbReference>
<keyword evidence="2" id="KW-0238">DNA-binding</keyword>
<dbReference type="SUPFAM" id="SSF63825">
    <property type="entry name" value="YWTD domain"/>
    <property type="match status" value="2"/>
</dbReference>
<dbReference type="OrthoDB" id="9774579at2"/>
<name>A0A1G9KA09_9BACT</name>
<reference evidence="2 3" key="1">
    <citation type="submission" date="2016-10" db="EMBL/GenBank/DDBJ databases">
        <authorList>
            <person name="de Groot N.N."/>
        </authorList>
    </citation>
    <scope>NUCLEOTIDE SEQUENCE [LARGE SCALE GENOMIC DNA]</scope>
    <source>
        <strain evidence="2 3">DSM 17813</strain>
    </source>
</reference>
<gene>
    <name evidence="2" type="ORF">SAMN05660860_00694</name>
</gene>
<dbReference type="Gene3D" id="2.120.10.30">
    <property type="entry name" value="TolB, C-terminal domain"/>
    <property type="match status" value="6"/>
</dbReference>
<sequence length="696" mass="72469">MNVSRLISFRVFMTIFLCLTLLLVGCGSSSSHRSDADSTHQMGGSIQGKELALTGETATIFGAGDVTPDGYRTSVVITTPYGITADNDSFYVSEMFNHTIRKIEMTSGEVTTLAGVAGSSGSDDSSSGIAQFAMPLGITTDGTYLYVCDGANHTIRQVEIASGLVSTLAGGAGDADFADGQGFDARFDNPNSIATDGTHLYVTDLNNHAIRRIVIATGEVTTLAGSARHEGSNDGSGSAARFYFPNGIAVDGGNLYVVDTYNHTIRRIVIETGEVTTLAGSAGESGTTDGLGLAARFNEPRGISLDGDVLYVTDGVNNTVRKVVITTGEVTTVAGIAMQSGATDDIGTQARFNAPRGIMALGDSLYVSDTENSLIRAVDISTPENTVVTFAGFISHEFADVTTDGTNLYVSDFGTRTIQKINIATGVITTLAGRFGTIGSTDGDSSVALFNYPQGITTDGTNLYVTDYFDNTIRMVSIASGEVSTLAGTSGTMGSSDGIGNAAEFSFPYGITTDGTNLYVSDMLNQTIRQILIATGEVTTLAGSVGNSGSNDGIGPDARFFYPLGITTDGTNLYVADYYNKIIRQVEIATGAVTTLAGSAGSSGSVDGIGIDARFSSLSNITTDGTNLYVSDFENKNIRQVVIATGEVTTVAGNAEKSGSTDGSATEALFDGPTGITTDGKRLYILDDFTRIRAIR</sequence>
<dbReference type="InterPro" id="IPR001258">
    <property type="entry name" value="NHL_repeat"/>
</dbReference>
<evidence type="ECO:0000313" key="3">
    <source>
        <dbReference type="Proteomes" id="UP000182146"/>
    </source>
</evidence>
<keyword evidence="1" id="KW-0677">Repeat</keyword>
<dbReference type="RefSeq" id="WP_074669466.1">
    <property type="nucleotide sequence ID" value="NZ_FNGU01000001.1"/>
</dbReference>
<accession>A0A1G9KA09</accession>
<dbReference type="PANTHER" id="PTHR13833">
    <property type="match status" value="1"/>
</dbReference>
<proteinExistence type="predicted"/>
<dbReference type="PANTHER" id="PTHR13833:SF71">
    <property type="entry name" value="NHL DOMAIN-CONTAINING PROTEIN"/>
    <property type="match status" value="1"/>
</dbReference>
<dbReference type="AlphaFoldDB" id="A0A1G9KA09"/>
<dbReference type="PROSITE" id="PS51257">
    <property type="entry name" value="PROKAR_LIPOPROTEIN"/>
    <property type="match status" value="1"/>
</dbReference>
<organism evidence="2 3">
    <name type="scientific">Geoalkalibacter ferrihydriticus</name>
    <dbReference type="NCBI Taxonomy" id="392333"/>
    <lineage>
        <taxon>Bacteria</taxon>
        <taxon>Pseudomonadati</taxon>
        <taxon>Thermodesulfobacteriota</taxon>
        <taxon>Desulfuromonadia</taxon>
        <taxon>Desulfuromonadales</taxon>
        <taxon>Geoalkalibacteraceae</taxon>
        <taxon>Geoalkalibacter</taxon>
    </lineage>
</organism>
<dbReference type="InterPro" id="IPR011042">
    <property type="entry name" value="6-blade_b-propeller_TolB-like"/>
</dbReference>
<dbReference type="EMBL" id="FNGU01000001">
    <property type="protein sequence ID" value="SDL46264.1"/>
    <property type="molecule type" value="Genomic_DNA"/>
</dbReference>